<feature type="region of interest" description="Disordered" evidence="1">
    <location>
        <begin position="1"/>
        <end position="20"/>
    </location>
</feature>
<dbReference type="Pfam" id="PF00561">
    <property type="entry name" value="Abhydrolase_1"/>
    <property type="match status" value="1"/>
</dbReference>
<dbReference type="Proteomes" id="UP000802098">
    <property type="component" value="Unassembled WGS sequence"/>
</dbReference>
<dbReference type="SUPFAM" id="SSF53474">
    <property type="entry name" value="alpha/beta-Hydrolases"/>
    <property type="match status" value="1"/>
</dbReference>
<feature type="compositionally biased region" description="Low complexity" evidence="1">
    <location>
        <begin position="1"/>
        <end position="13"/>
    </location>
</feature>
<protein>
    <submittedName>
        <fullName evidence="3">Alpha/beta fold hydrolase</fullName>
    </submittedName>
</protein>
<feature type="domain" description="AB hydrolase-1" evidence="2">
    <location>
        <begin position="40"/>
        <end position="151"/>
    </location>
</feature>
<evidence type="ECO:0000313" key="3">
    <source>
        <dbReference type="EMBL" id="NHL00456.1"/>
    </source>
</evidence>
<accession>A0ABX0I4J5</accession>
<gene>
    <name evidence="3" type="ORF">G7087_18925</name>
</gene>
<dbReference type="Gene3D" id="3.40.50.1820">
    <property type="entry name" value="alpha/beta hydrolase"/>
    <property type="match status" value="1"/>
</dbReference>
<proteinExistence type="predicted"/>
<name>A0ABX0I4J5_9BURK</name>
<keyword evidence="4" id="KW-1185">Reference proteome</keyword>
<dbReference type="PANTHER" id="PTHR46438:SF2">
    <property type="entry name" value="ALPHA_BETA-HYDROLASES SUPERFAMILY PROTEIN"/>
    <property type="match status" value="1"/>
</dbReference>
<evidence type="ECO:0000256" key="1">
    <source>
        <dbReference type="SAM" id="MobiDB-lite"/>
    </source>
</evidence>
<organism evidence="3 4">
    <name type="scientific">Rubrivivax benzoatilyticus</name>
    <dbReference type="NCBI Taxonomy" id="316997"/>
    <lineage>
        <taxon>Bacteria</taxon>
        <taxon>Pseudomonadati</taxon>
        <taxon>Pseudomonadota</taxon>
        <taxon>Betaproteobacteria</taxon>
        <taxon>Burkholderiales</taxon>
        <taxon>Sphaerotilaceae</taxon>
        <taxon>Rubrivivax</taxon>
    </lineage>
</organism>
<dbReference type="PANTHER" id="PTHR46438">
    <property type="entry name" value="ALPHA/BETA-HYDROLASES SUPERFAMILY PROTEIN"/>
    <property type="match status" value="1"/>
</dbReference>
<dbReference type="EMBL" id="JAAOCD010000015">
    <property type="protein sequence ID" value="NHL00456.1"/>
    <property type="molecule type" value="Genomic_DNA"/>
</dbReference>
<sequence length="313" mass="33999">MDSHRPPLSAAPHAPLPPALAGEQHTLGDLGYYVAGRGRPLLLVHSVNAAGSAADVRPIFDHACRERTVFALDLPGFGSSQRSDRDYTPRLMTDAVLAMLAPIRERCGAQPVDVLGVSLGCEFVARAALEAPEAFGRVALVSPTGFSGRRTLRGPQGSTLAMPWLHRLLSAKLWSDPLYRLLTRPGVVRYFLERTWGSKGIDETLWAYCVATARQPGARFAPLAFLAGKLFSADIQRVYEALPQPVWASHGVLGDFTDYRAMSIVNGKPNWRFSVYPTGALPFFELPRPFLNDLDAFLAAGSPAAPRPVLEAV</sequence>
<dbReference type="InterPro" id="IPR029058">
    <property type="entry name" value="AB_hydrolase_fold"/>
</dbReference>
<dbReference type="GO" id="GO:0016787">
    <property type="term" value="F:hydrolase activity"/>
    <property type="evidence" value="ECO:0007669"/>
    <property type="project" value="UniProtKB-KW"/>
</dbReference>
<evidence type="ECO:0000313" key="4">
    <source>
        <dbReference type="Proteomes" id="UP000802098"/>
    </source>
</evidence>
<dbReference type="RefSeq" id="WP_009856816.1">
    <property type="nucleotide sequence ID" value="NZ_JAAOCD010000015.1"/>
</dbReference>
<keyword evidence="3" id="KW-0378">Hydrolase</keyword>
<reference evidence="3 4" key="1">
    <citation type="submission" date="2020-03" db="EMBL/GenBank/DDBJ databases">
        <title>Rubrivivax benzoatilyticus JA2 (sequenced after 10 years sub-culturing).</title>
        <authorList>
            <person name="Gupta D."/>
            <person name="Chintalapati S."/>
            <person name="Chintalapati V.R."/>
        </authorList>
    </citation>
    <scope>NUCLEOTIDE SEQUENCE [LARGE SCALE GENOMIC DNA]</scope>
    <source>
        <strain evidence="3 4">JA2-Mal</strain>
    </source>
</reference>
<comment type="caution">
    <text evidence="3">The sequence shown here is derived from an EMBL/GenBank/DDBJ whole genome shotgun (WGS) entry which is preliminary data.</text>
</comment>
<evidence type="ECO:0000259" key="2">
    <source>
        <dbReference type="Pfam" id="PF00561"/>
    </source>
</evidence>
<dbReference type="InterPro" id="IPR000073">
    <property type="entry name" value="AB_hydrolase_1"/>
</dbReference>